<dbReference type="PANTHER" id="PTHR47634:SF9">
    <property type="entry name" value="PROTEIN KINASE DOMAIN-CONTAINING PROTEIN-RELATED"/>
    <property type="match status" value="1"/>
</dbReference>
<dbReference type="PANTHER" id="PTHR47634">
    <property type="entry name" value="PROTEIN KINASE DOMAIN-CONTAINING PROTEIN-RELATED"/>
    <property type="match status" value="1"/>
</dbReference>
<feature type="binding site" evidence="9">
    <location>
        <position position="86"/>
    </location>
    <ligand>
        <name>ATP</name>
        <dbReference type="ChEBI" id="CHEBI:30616"/>
    </ligand>
</feature>
<dbReference type="GO" id="GO:0050684">
    <property type="term" value="P:regulation of mRNA processing"/>
    <property type="evidence" value="ECO:0007669"/>
    <property type="project" value="TreeGrafter"/>
</dbReference>
<evidence type="ECO:0000256" key="7">
    <source>
        <dbReference type="ARBA" id="ARBA00047899"/>
    </source>
</evidence>
<name>A0A0C2Y6M6_HEBCY</name>
<evidence type="ECO:0000256" key="3">
    <source>
        <dbReference type="ARBA" id="ARBA00022679"/>
    </source>
</evidence>
<dbReference type="GO" id="GO:0005737">
    <property type="term" value="C:cytoplasm"/>
    <property type="evidence" value="ECO:0007669"/>
    <property type="project" value="TreeGrafter"/>
</dbReference>
<evidence type="ECO:0000313" key="12">
    <source>
        <dbReference type="EMBL" id="KIM36677.1"/>
    </source>
</evidence>
<dbReference type="InterPro" id="IPR051334">
    <property type="entry name" value="SRPK"/>
</dbReference>
<dbReference type="InterPro" id="IPR000719">
    <property type="entry name" value="Prot_kinase_dom"/>
</dbReference>
<dbReference type="STRING" id="686832.A0A0C2Y6M6"/>
<evidence type="ECO:0000313" key="13">
    <source>
        <dbReference type="Proteomes" id="UP000053424"/>
    </source>
</evidence>
<feature type="domain" description="Protein kinase" evidence="11">
    <location>
        <begin position="52"/>
        <end position="379"/>
    </location>
</feature>
<keyword evidence="5" id="KW-0418">Kinase</keyword>
<dbReference type="InterPro" id="IPR008271">
    <property type="entry name" value="Ser/Thr_kinase_AS"/>
</dbReference>
<sequence>MLSVVCFVYFAASIADRPRKRYHSLKNLLDFPSLKGGGFYAAGLKSTLNSRYTLIGKLGWGIYSSVWLARDVKQLEPARQRYVAVKILSTHATEVQGRLASELKILQHINNNNARAHPGRRHISTLLDKFTIADHHGPHLCLVFEAAGAFKGPIYNPGQGLPVPFVKNIVRQLLSALDFLHRECRIIHTDLKPDNILITLPDAEEAIQRYMIAGTESPASSPDVLSPAMVDGFHAELIQPYALRAPEVILGKGWDTSADIWSLGCLLFEFLTGKWLFSPRSGPTWSAEGYHLAHMRAISGEAFDLAYIQGTKDFERYFSPEGHHRIQILNVRDLEQALDAYRVLSDAEKPICVDFLRSMLRLKPTDRASAAELLAHEWIRSSS</sequence>
<comment type="catalytic activity">
    <reaction evidence="8">
        <text>L-seryl-[protein] + ATP = O-phospho-L-seryl-[protein] + ADP + H(+)</text>
        <dbReference type="Rhea" id="RHEA:17989"/>
        <dbReference type="Rhea" id="RHEA-COMP:9863"/>
        <dbReference type="Rhea" id="RHEA-COMP:11604"/>
        <dbReference type="ChEBI" id="CHEBI:15378"/>
        <dbReference type="ChEBI" id="CHEBI:29999"/>
        <dbReference type="ChEBI" id="CHEBI:30616"/>
        <dbReference type="ChEBI" id="CHEBI:83421"/>
        <dbReference type="ChEBI" id="CHEBI:456216"/>
        <dbReference type="EC" id="2.7.11.1"/>
    </reaction>
</comment>
<dbReference type="GO" id="GO:0000245">
    <property type="term" value="P:spliceosomal complex assembly"/>
    <property type="evidence" value="ECO:0007669"/>
    <property type="project" value="TreeGrafter"/>
</dbReference>
<evidence type="ECO:0000256" key="6">
    <source>
        <dbReference type="ARBA" id="ARBA00022840"/>
    </source>
</evidence>
<dbReference type="Gene3D" id="3.30.200.20">
    <property type="entry name" value="Phosphorylase Kinase, domain 1"/>
    <property type="match status" value="1"/>
</dbReference>
<comment type="similarity">
    <text evidence="10">Belongs to the protein kinase superfamily.</text>
</comment>
<evidence type="ECO:0000256" key="8">
    <source>
        <dbReference type="ARBA" id="ARBA00048679"/>
    </source>
</evidence>
<dbReference type="SUPFAM" id="SSF56112">
    <property type="entry name" value="Protein kinase-like (PK-like)"/>
    <property type="match status" value="1"/>
</dbReference>
<reference evidence="12 13" key="1">
    <citation type="submission" date="2014-04" db="EMBL/GenBank/DDBJ databases">
        <authorList>
            <consortium name="DOE Joint Genome Institute"/>
            <person name="Kuo A."/>
            <person name="Gay G."/>
            <person name="Dore J."/>
            <person name="Kohler A."/>
            <person name="Nagy L.G."/>
            <person name="Floudas D."/>
            <person name="Copeland A."/>
            <person name="Barry K.W."/>
            <person name="Cichocki N."/>
            <person name="Veneault-Fourrey C."/>
            <person name="LaButti K."/>
            <person name="Lindquist E.A."/>
            <person name="Lipzen A."/>
            <person name="Lundell T."/>
            <person name="Morin E."/>
            <person name="Murat C."/>
            <person name="Sun H."/>
            <person name="Tunlid A."/>
            <person name="Henrissat B."/>
            <person name="Grigoriev I.V."/>
            <person name="Hibbett D.S."/>
            <person name="Martin F."/>
            <person name="Nordberg H.P."/>
            <person name="Cantor M.N."/>
            <person name="Hua S.X."/>
        </authorList>
    </citation>
    <scope>NUCLEOTIDE SEQUENCE [LARGE SCALE GENOMIC DNA]</scope>
    <source>
        <strain evidence="13">h7</strain>
    </source>
</reference>
<dbReference type="EMBL" id="KN831803">
    <property type="protein sequence ID" value="KIM36677.1"/>
    <property type="molecule type" value="Genomic_DNA"/>
</dbReference>
<dbReference type="PROSITE" id="PS00108">
    <property type="entry name" value="PROTEIN_KINASE_ST"/>
    <property type="match status" value="1"/>
</dbReference>
<dbReference type="SMART" id="SM00220">
    <property type="entry name" value="S_TKc"/>
    <property type="match status" value="1"/>
</dbReference>
<dbReference type="InterPro" id="IPR017441">
    <property type="entry name" value="Protein_kinase_ATP_BS"/>
</dbReference>
<dbReference type="Gene3D" id="1.10.510.10">
    <property type="entry name" value="Transferase(Phosphotransferase) domain 1"/>
    <property type="match status" value="1"/>
</dbReference>
<dbReference type="PROSITE" id="PS00107">
    <property type="entry name" value="PROTEIN_KINASE_ATP"/>
    <property type="match status" value="1"/>
</dbReference>
<dbReference type="GO" id="GO:0005634">
    <property type="term" value="C:nucleus"/>
    <property type="evidence" value="ECO:0007669"/>
    <property type="project" value="TreeGrafter"/>
</dbReference>
<organism evidence="12 13">
    <name type="scientific">Hebeloma cylindrosporum</name>
    <dbReference type="NCBI Taxonomy" id="76867"/>
    <lineage>
        <taxon>Eukaryota</taxon>
        <taxon>Fungi</taxon>
        <taxon>Dikarya</taxon>
        <taxon>Basidiomycota</taxon>
        <taxon>Agaricomycotina</taxon>
        <taxon>Agaricomycetes</taxon>
        <taxon>Agaricomycetidae</taxon>
        <taxon>Agaricales</taxon>
        <taxon>Agaricineae</taxon>
        <taxon>Hymenogastraceae</taxon>
        <taxon>Hebeloma</taxon>
    </lineage>
</organism>
<dbReference type="AlphaFoldDB" id="A0A0C2Y6M6"/>
<keyword evidence="6 9" id="KW-0067">ATP-binding</keyword>
<dbReference type="HOGENOM" id="CLU_000288_81_13_1"/>
<dbReference type="EC" id="2.7.11.1" evidence="1"/>
<accession>A0A0C2Y6M6</accession>
<keyword evidence="13" id="KW-1185">Reference proteome</keyword>
<dbReference type="InterPro" id="IPR011009">
    <property type="entry name" value="Kinase-like_dom_sf"/>
</dbReference>
<dbReference type="GO" id="GO:0004674">
    <property type="term" value="F:protein serine/threonine kinase activity"/>
    <property type="evidence" value="ECO:0007669"/>
    <property type="project" value="UniProtKB-KW"/>
</dbReference>
<evidence type="ECO:0000256" key="9">
    <source>
        <dbReference type="PROSITE-ProRule" id="PRU10141"/>
    </source>
</evidence>
<keyword evidence="3" id="KW-0808">Transferase</keyword>
<dbReference type="OrthoDB" id="5979581at2759"/>
<evidence type="ECO:0000256" key="2">
    <source>
        <dbReference type="ARBA" id="ARBA00022527"/>
    </source>
</evidence>
<dbReference type="Proteomes" id="UP000053424">
    <property type="component" value="Unassembled WGS sequence"/>
</dbReference>
<evidence type="ECO:0000256" key="1">
    <source>
        <dbReference type="ARBA" id="ARBA00012513"/>
    </source>
</evidence>
<dbReference type="Pfam" id="PF00069">
    <property type="entry name" value="Pkinase"/>
    <property type="match status" value="1"/>
</dbReference>
<evidence type="ECO:0000256" key="10">
    <source>
        <dbReference type="RuleBase" id="RU000304"/>
    </source>
</evidence>
<protein>
    <recommendedName>
        <fullName evidence="1">non-specific serine/threonine protein kinase</fullName>
        <ecNumber evidence="1">2.7.11.1</ecNumber>
    </recommendedName>
</protein>
<proteinExistence type="inferred from homology"/>
<reference evidence="13" key="2">
    <citation type="submission" date="2015-01" db="EMBL/GenBank/DDBJ databases">
        <title>Evolutionary Origins and Diversification of the Mycorrhizal Mutualists.</title>
        <authorList>
            <consortium name="DOE Joint Genome Institute"/>
            <consortium name="Mycorrhizal Genomics Consortium"/>
            <person name="Kohler A."/>
            <person name="Kuo A."/>
            <person name="Nagy L.G."/>
            <person name="Floudas D."/>
            <person name="Copeland A."/>
            <person name="Barry K.W."/>
            <person name="Cichocki N."/>
            <person name="Veneault-Fourrey C."/>
            <person name="LaButti K."/>
            <person name="Lindquist E.A."/>
            <person name="Lipzen A."/>
            <person name="Lundell T."/>
            <person name="Morin E."/>
            <person name="Murat C."/>
            <person name="Riley R."/>
            <person name="Ohm R."/>
            <person name="Sun H."/>
            <person name="Tunlid A."/>
            <person name="Henrissat B."/>
            <person name="Grigoriev I.V."/>
            <person name="Hibbett D.S."/>
            <person name="Martin F."/>
        </authorList>
    </citation>
    <scope>NUCLEOTIDE SEQUENCE [LARGE SCALE GENOMIC DNA]</scope>
    <source>
        <strain evidence="13">h7</strain>
    </source>
</reference>
<gene>
    <name evidence="12" type="ORF">M413DRAFT_424385</name>
</gene>
<evidence type="ECO:0000256" key="4">
    <source>
        <dbReference type="ARBA" id="ARBA00022741"/>
    </source>
</evidence>
<dbReference type="PROSITE" id="PS50011">
    <property type="entry name" value="PROTEIN_KINASE_DOM"/>
    <property type="match status" value="1"/>
</dbReference>
<keyword evidence="2 10" id="KW-0723">Serine/threonine-protein kinase</keyword>
<evidence type="ECO:0000256" key="5">
    <source>
        <dbReference type="ARBA" id="ARBA00022777"/>
    </source>
</evidence>
<keyword evidence="4 9" id="KW-0547">Nucleotide-binding</keyword>
<comment type="catalytic activity">
    <reaction evidence="7">
        <text>L-threonyl-[protein] + ATP = O-phospho-L-threonyl-[protein] + ADP + H(+)</text>
        <dbReference type="Rhea" id="RHEA:46608"/>
        <dbReference type="Rhea" id="RHEA-COMP:11060"/>
        <dbReference type="Rhea" id="RHEA-COMP:11605"/>
        <dbReference type="ChEBI" id="CHEBI:15378"/>
        <dbReference type="ChEBI" id="CHEBI:30013"/>
        <dbReference type="ChEBI" id="CHEBI:30616"/>
        <dbReference type="ChEBI" id="CHEBI:61977"/>
        <dbReference type="ChEBI" id="CHEBI:456216"/>
        <dbReference type="EC" id="2.7.11.1"/>
    </reaction>
</comment>
<evidence type="ECO:0000259" key="11">
    <source>
        <dbReference type="PROSITE" id="PS50011"/>
    </source>
</evidence>
<dbReference type="GO" id="GO:0005524">
    <property type="term" value="F:ATP binding"/>
    <property type="evidence" value="ECO:0007669"/>
    <property type="project" value="UniProtKB-UniRule"/>
</dbReference>